<proteinExistence type="inferred from homology"/>
<evidence type="ECO:0000256" key="1">
    <source>
        <dbReference type="ARBA" id="ARBA00009437"/>
    </source>
</evidence>
<dbReference type="InterPro" id="IPR036388">
    <property type="entry name" value="WH-like_DNA-bd_sf"/>
</dbReference>
<dbReference type="Pfam" id="PF03466">
    <property type="entry name" value="LysR_substrate"/>
    <property type="match status" value="2"/>
</dbReference>
<reference evidence="8 9" key="1">
    <citation type="submission" date="2024-03" db="EMBL/GenBank/DDBJ databases">
        <title>Actinomycetospora sp. OC33-EN07, a novel actinomycete isolated from wild orchid (Aerides multiflora).</title>
        <authorList>
            <person name="Suriyachadkun C."/>
        </authorList>
    </citation>
    <scope>NUCLEOTIDE SEQUENCE [LARGE SCALE GENOMIC DNA]</scope>
    <source>
        <strain evidence="8 9">OC33-EN07</strain>
    </source>
</reference>
<keyword evidence="6" id="KW-0472">Membrane</keyword>
<keyword evidence="6" id="KW-1133">Transmembrane helix</keyword>
<evidence type="ECO:0000259" key="7">
    <source>
        <dbReference type="PROSITE" id="PS50931"/>
    </source>
</evidence>
<name>A0ABU8M1B4_9PSEU</name>
<evidence type="ECO:0000256" key="3">
    <source>
        <dbReference type="ARBA" id="ARBA00023125"/>
    </source>
</evidence>
<dbReference type="Pfam" id="PF00126">
    <property type="entry name" value="HTH_1"/>
    <property type="match status" value="1"/>
</dbReference>
<dbReference type="Gene3D" id="1.10.10.10">
    <property type="entry name" value="Winged helix-like DNA-binding domain superfamily/Winged helix DNA-binding domain"/>
    <property type="match status" value="1"/>
</dbReference>
<dbReference type="RefSeq" id="WP_337700891.1">
    <property type="nucleotide sequence ID" value="NZ_JBBEGM010000002.1"/>
</dbReference>
<dbReference type="PANTHER" id="PTHR30346:SF17">
    <property type="entry name" value="LYSR FAMILY TRANSCRIPTIONAL REGULATOR"/>
    <property type="match status" value="1"/>
</dbReference>
<evidence type="ECO:0000256" key="6">
    <source>
        <dbReference type="SAM" id="Phobius"/>
    </source>
</evidence>
<dbReference type="CDD" id="cd08414">
    <property type="entry name" value="PBP2_LTTR_aromatics_like"/>
    <property type="match status" value="1"/>
</dbReference>
<feature type="compositionally biased region" description="Low complexity" evidence="5">
    <location>
        <begin position="189"/>
        <end position="200"/>
    </location>
</feature>
<dbReference type="PRINTS" id="PR00039">
    <property type="entry name" value="HTHLYSR"/>
</dbReference>
<dbReference type="SUPFAM" id="SSF53850">
    <property type="entry name" value="Periplasmic binding protein-like II"/>
    <property type="match status" value="1"/>
</dbReference>
<organism evidence="8 9">
    <name type="scientific">Actinomycetospora flava</name>
    <dbReference type="NCBI Taxonomy" id="3129232"/>
    <lineage>
        <taxon>Bacteria</taxon>
        <taxon>Bacillati</taxon>
        <taxon>Actinomycetota</taxon>
        <taxon>Actinomycetes</taxon>
        <taxon>Pseudonocardiales</taxon>
        <taxon>Pseudonocardiaceae</taxon>
        <taxon>Actinomycetospora</taxon>
    </lineage>
</organism>
<sequence length="347" mass="36831">METRQLRYFVAVAETRHFGRAAERLHIAQSPLSQAIRQLEAQLGAPLFERTTRRVDLTAAGEALLPDAVRILASLDAARDQVGRVAAGALGRLRVGATGLATYRHVPELVRRLAAELPGLELAFSTEMLTPALETALADHRIDLAVLRPPVGDAGLAHHVLARERLVLAVPADHRLAAVGSEGRPGCVGRSAAARPSARAATEERTRAEPARRGERQGRPRTVHAAAPVPLAELADDDFVVYAAAGSVVGEAAARACRAAGFTPRSTHHADQTSIVLALVAAGLGVALLPSSVLAVAVEGVRYLELAEDHPVTTDVALAWRRDDPQPALARALAVLCRPDHPENRRA</sequence>
<dbReference type="EMBL" id="JBBEGM010000002">
    <property type="protein sequence ID" value="MEJ2860846.1"/>
    <property type="molecule type" value="Genomic_DNA"/>
</dbReference>
<feature type="domain" description="HTH lysR-type" evidence="7">
    <location>
        <begin position="1"/>
        <end position="58"/>
    </location>
</feature>
<protein>
    <submittedName>
        <fullName evidence="8">LysR substrate-binding domain-containing protein</fullName>
    </submittedName>
</protein>
<dbReference type="PANTHER" id="PTHR30346">
    <property type="entry name" value="TRANSCRIPTIONAL DUAL REGULATOR HCAR-RELATED"/>
    <property type="match status" value="1"/>
</dbReference>
<dbReference type="Proteomes" id="UP001369736">
    <property type="component" value="Unassembled WGS sequence"/>
</dbReference>
<comment type="similarity">
    <text evidence="1">Belongs to the LysR transcriptional regulatory family.</text>
</comment>
<evidence type="ECO:0000256" key="5">
    <source>
        <dbReference type="SAM" id="MobiDB-lite"/>
    </source>
</evidence>
<dbReference type="InterPro" id="IPR000847">
    <property type="entry name" value="LysR_HTH_N"/>
</dbReference>
<keyword evidence="6" id="KW-0812">Transmembrane</keyword>
<gene>
    <name evidence="8" type="ORF">WCD58_06755</name>
</gene>
<feature type="compositionally biased region" description="Basic and acidic residues" evidence="5">
    <location>
        <begin position="201"/>
        <end position="218"/>
    </location>
</feature>
<dbReference type="InterPro" id="IPR036390">
    <property type="entry name" value="WH_DNA-bd_sf"/>
</dbReference>
<accession>A0ABU8M1B4</accession>
<evidence type="ECO:0000313" key="8">
    <source>
        <dbReference type="EMBL" id="MEJ2860846.1"/>
    </source>
</evidence>
<keyword evidence="2" id="KW-0805">Transcription regulation</keyword>
<evidence type="ECO:0000256" key="4">
    <source>
        <dbReference type="ARBA" id="ARBA00023163"/>
    </source>
</evidence>
<keyword evidence="9" id="KW-1185">Reference proteome</keyword>
<dbReference type="InterPro" id="IPR005119">
    <property type="entry name" value="LysR_subst-bd"/>
</dbReference>
<feature type="region of interest" description="Disordered" evidence="5">
    <location>
        <begin position="187"/>
        <end position="223"/>
    </location>
</feature>
<keyword evidence="3" id="KW-0238">DNA-binding</keyword>
<evidence type="ECO:0000256" key="2">
    <source>
        <dbReference type="ARBA" id="ARBA00023015"/>
    </source>
</evidence>
<evidence type="ECO:0000313" key="9">
    <source>
        <dbReference type="Proteomes" id="UP001369736"/>
    </source>
</evidence>
<dbReference type="PROSITE" id="PS50931">
    <property type="entry name" value="HTH_LYSR"/>
    <property type="match status" value="1"/>
</dbReference>
<comment type="caution">
    <text evidence="8">The sequence shown here is derived from an EMBL/GenBank/DDBJ whole genome shotgun (WGS) entry which is preliminary data.</text>
</comment>
<dbReference type="Gene3D" id="3.40.190.10">
    <property type="entry name" value="Periplasmic binding protein-like II"/>
    <property type="match status" value="4"/>
</dbReference>
<keyword evidence="4" id="KW-0804">Transcription</keyword>
<feature type="transmembrane region" description="Helical" evidence="6">
    <location>
        <begin position="275"/>
        <end position="298"/>
    </location>
</feature>
<dbReference type="SUPFAM" id="SSF46785">
    <property type="entry name" value="Winged helix' DNA-binding domain"/>
    <property type="match status" value="1"/>
</dbReference>